<evidence type="ECO:0000313" key="7">
    <source>
        <dbReference type="Proteomes" id="UP000006681"/>
    </source>
</evidence>
<dbReference type="HOGENOM" id="CLU_093240_2_0_2"/>
<dbReference type="Proteomes" id="UP000006681">
    <property type="component" value="Chromosome"/>
</dbReference>
<dbReference type="InterPro" id="IPR041988">
    <property type="entry name" value="Ribosomal_uL24_KOW"/>
</dbReference>
<accession>E1QTB5</accession>
<keyword evidence="3 4" id="KW-0687">Ribonucleoprotein</keyword>
<comment type="subunit">
    <text evidence="4">Part of the 50S ribosomal subunit.</text>
</comment>
<dbReference type="InterPro" id="IPR008991">
    <property type="entry name" value="Translation_prot_SH3-like_sf"/>
</dbReference>
<dbReference type="NCBIfam" id="TIGR01080">
    <property type="entry name" value="rplX_A_E"/>
    <property type="match status" value="1"/>
</dbReference>
<dbReference type="EMBL" id="CP002100">
    <property type="protein sequence ID" value="ADN50908.1"/>
    <property type="molecule type" value="Genomic_DNA"/>
</dbReference>
<reference evidence="7" key="2">
    <citation type="journal article" date="2010" name="Stand. Genomic Sci.">
        <title>Complete genome sequence of Vulcanisaeta distributa type strain (IC-017T).</title>
        <authorList>
            <person name="Mavromatis K."/>
            <person name="Sikorski J."/>
            <person name="Pabst E."/>
            <person name="Teshima H."/>
            <person name="Lapidus A."/>
            <person name="Lucas S."/>
            <person name="Nolan M."/>
            <person name="Glavina Del Rio T."/>
            <person name="Cheng J."/>
            <person name="Bruce D."/>
            <person name="Goodwin L."/>
            <person name="Pitluck S."/>
            <person name="Liolios K."/>
            <person name="Ivanova N."/>
            <person name="Mikhailova N."/>
            <person name="Pati A."/>
            <person name="Chen A."/>
            <person name="Palaniappan K."/>
            <person name="Land M."/>
            <person name="Hauser L."/>
            <person name="Chang Y."/>
            <person name="Jeffries C."/>
            <person name="Rohde M."/>
            <person name="Spring S."/>
            <person name="Goker M."/>
            <person name="Wirth R."/>
            <person name="Woyke T."/>
            <person name="Bristow J."/>
            <person name="Eisen J."/>
            <person name="Markowitz V."/>
            <person name="Hugenholtz P."/>
            <person name="Klenk H."/>
            <person name="Kyrpides N."/>
        </authorList>
    </citation>
    <scope>NUCLEOTIDE SEQUENCE [LARGE SCALE GENOMIC DNA]</scope>
    <source>
        <strain evidence="7">DSM 14429 / JCM 11212 / NBRC 100878 / IC-017</strain>
    </source>
</reference>
<dbReference type="InterPro" id="IPR005825">
    <property type="entry name" value="Ribosomal_uL24_CS"/>
</dbReference>
<dbReference type="GO" id="GO:0006412">
    <property type="term" value="P:translation"/>
    <property type="evidence" value="ECO:0007669"/>
    <property type="project" value="UniProtKB-UniRule"/>
</dbReference>
<evidence type="ECO:0000313" key="6">
    <source>
        <dbReference type="EMBL" id="ADN50908.1"/>
    </source>
</evidence>
<evidence type="ECO:0000256" key="3">
    <source>
        <dbReference type="ARBA" id="ARBA00023274"/>
    </source>
</evidence>
<dbReference type="InterPro" id="IPR005756">
    <property type="entry name" value="Ribosomal_uL24_euk/arc"/>
</dbReference>
<gene>
    <name evidence="4" type="primary">rpl24</name>
    <name evidence="6" type="ordered locus">Vdis_1523</name>
</gene>
<dbReference type="GO" id="GO:0003735">
    <property type="term" value="F:structural constituent of ribosome"/>
    <property type="evidence" value="ECO:0007669"/>
    <property type="project" value="UniProtKB-UniRule"/>
</dbReference>
<dbReference type="SMART" id="SM00739">
    <property type="entry name" value="KOW"/>
    <property type="match status" value="1"/>
</dbReference>
<dbReference type="PROSITE" id="PS01108">
    <property type="entry name" value="RIBOSOMAL_L24"/>
    <property type="match status" value="1"/>
</dbReference>
<sequence>MVTLTRSKQPRKQRKALFNAPLHVRHRLMTARLSEDLQRQYGVKRLPVRKGDTVLILRGDFKGVRGKVVEVDLRKMRIYVENATLKKPSGETVYYPIHPSKVMIVELDTSDKRRLEAIERARKQREEYLKKLEEVKEARALRKPEVIVVGGQGSGGEQKQQ</sequence>
<dbReference type="STRING" id="572478.Vdis_1523"/>
<dbReference type="Pfam" id="PF16906">
    <property type="entry name" value="Ribosomal_L26"/>
    <property type="match status" value="1"/>
</dbReference>
<keyword evidence="7" id="KW-1185">Reference proteome</keyword>
<dbReference type="AlphaFoldDB" id="E1QTB5"/>
<proteinExistence type="inferred from homology"/>
<dbReference type="CDD" id="cd06089">
    <property type="entry name" value="KOW_RPL26"/>
    <property type="match status" value="1"/>
</dbReference>
<dbReference type="RefSeq" id="WP_013336633.1">
    <property type="nucleotide sequence ID" value="NC_014537.1"/>
</dbReference>
<dbReference type="PANTHER" id="PTHR11143">
    <property type="entry name" value="60S RIBOSOMAL PROTEIN L26 FAMILY MEMBER"/>
    <property type="match status" value="1"/>
</dbReference>
<dbReference type="KEGG" id="vdi:Vdis_1523"/>
<dbReference type="OrthoDB" id="10899at2157"/>
<keyword evidence="4" id="KW-0699">rRNA-binding</keyword>
<dbReference type="InterPro" id="IPR014722">
    <property type="entry name" value="Rib_uL2_dom2"/>
</dbReference>
<dbReference type="Gene3D" id="2.30.30.30">
    <property type="match status" value="1"/>
</dbReference>
<dbReference type="GeneID" id="9752460"/>
<evidence type="ECO:0000256" key="1">
    <source>
        <dbReference type="ARBA" id="ARBA00010618"/>
    </source>
</evidence>
<comment type="function">
    <text evidence="4">One of two assembly initiator proteins, it binds directly to the 5'-end of the 23S rRNA, where it nucleates assembly of the 50S subunit.</text>
</comment>
<dbReference type="eggNOG" id="arCOG04094">
    <property type="taxonomic scope" value="Archaea"/>
</dbReference>
<dbReference type="FunFam" id="2.30.30.30:FF:000009">
    <property type="entry name" value="60S ribosomal protein L26"/>
    <property type="match status" value="1"/>
</dbReference>
<dbReference type="Pfam" id="PF00467">
    <property type="entry name" value="KOW"/>
    <property type="match status" value="1"/>
</dbReference>
<dbReference type="SUPFAM" id="SSF50104">
    <property type="entry name" value="Translation proteins SH3-like domain"/>
    <property type="match status" value="1"/>
</dbReference>
<name>E1QTB5_VULDI</name>
<organism evidence="6 7">
    <name type="scientific">Vulcanisaeta distributa (strain DSM 14429 / JCM 11212 / NBRC 100878 / IC-017)</name>
    <dbReference type="NCBI Taxonomy" id="572478"/>
    <lineage>
        <taxon>Archaea</taxon>
        <taxon>Thermoproteota</taxon>
        <taxon>Thermoprotei</taxon>
        <taxon>Thermoproteales</taxon>
        <taxon>Thermoproteaceae</taxon>
        <taxon>Vulcanisaeta</taxon>
    </lineage>
</organism>
<comment type="function">
    <text evidence="4">Located at the polypeptide exit tunnel on the outside of the subunit.</text>
</comment>
<dbReference type="HAMAP" id="MF_01326_A">
    <property type="entry name" value="Ribosomal_uL24_A"/>
    <property type="match status" value="1"/>
</dbReference>
<comment type="similarity">
    <text evidence="1 4">Belongs to the universal ribosomal protein uL24 family.</text>
</comment>
<dbReference type="GO" id="GO:0015934">
    <property type="term" value="C:large ribosomal subunit"/>
    <property type="evidence" value="ECO:0007669"/>
    <property type="project" value="UniProtKB-UniRule"/>
</dbReference>
<evidence type="ECO:0000259" key="5">
    <source>
        <dbReference type="SMART" id="SM00739"/>
    </source>
</evidence>
<keyword evidence="4" id="KW-0694">RNA-binding</keyword>
<protein>
    <recommendedName>
        <fullName evidence="4">Large ribosomal subunit protein uL24</fullName>
    </recommendedName>
</protein>
<dbReference type="InterPro" id="IPR005824">
    <property type="entry name" value="KOW"/>
</dbReference>
<evidence type="ECO:0000256" key="4">
    <source>
        <dbReference type="HAMAP-Rule" id="MF_01326"/>
    </source>
</evidence>
<evidence type="ECO:0000256" key="2">
    <source>
        <dbReference type="ARBA" id="ARBA00022980"/>
    </source>
</evidence>
<keyword evidence="2 4" id="KW-0689">Ribosomal protein</keyword>
<dbReference type="GO" id="GO:0019843">
    <property type="term" value="F:rRNA binding"/>
    <property type="evidence" value="ECO:0007669"/>
    <property type="project" value="UniProtKB-UniRule"/>
</dbReference>
<feature type="domain" description="KOW" evidence="5">
    <location>
        <begin position="47"/>
        <end position="74"/>
    </location>
</feature>
<reference evidence="6 7" key="1">
    <citation type="journal article" date="2010" name="Stand. Genomic Sci.">
        <title>Complete genome sequence of Vulcanisaeta distributa type strain (IC-017).</title>
        <authorList>
            <person name="Mavromatis K."/>
            <person name="Sikorski J."/>
            <person name="Pabst E."/>
            <person name="Teshima H."/>
            <person name="Lapidus A."/>
            <person name="Lucas S."/>
            <person name="Nolan M."/>
            <person name="Glavina Del Rio T."/>
            <person name="Cheng J.F."/>
            <person name="Bruce D."/>
            <person name="Goodwin L."/>
            <person name="Pitluck S."/>
            <person name="Liolios K."/>
            <person name="Ivanova N."/>
            <person name="Mikhailova N."/>
            <person name="Pati A."/>
            <person name="Chen A."/>
            <person name="Palaniappan K."/>
            <person name="Land M."/>
            <person name="Hauser L."/>
            <person name="Chang Y.J."/>
            <person name="Jeffries C.D."/>
            <person name="Rohde M."/>
            <person name="Spring S."/>
            <person name="Goker M."/>
            <person name="Wirth R."/>
            <person name="Woyke T."/>
            <person name="Bristow J."/>
            <person name="Eisen J.A."/>
            <person name="Markowitz V."/>
            <person name="Hugenholtz P."/>
            <person name="Klenk H.P."/>
            <person name="Kyrpides N.C."/>
        </authorList>
    </citation>
    <scope>NUCLEOTIDE SEQUENCE [LARGE SCALE GENOMIC DNA]</scope>
    <source>
        <strain evidence="7">DSM 14429 / JCM 11212 / NBRC 100878 / IC-017</strain>
    </source>
</reference>